<sequence>MSSRGEECSTSVSMRLHQRESASPWPSVLQSWLSPTELEERDCFRAPSRRRDWISGRWCAKQLLCQMFSQTADSLLEWQIVSRVSKRRGCRPTVFRNGIQQPIDLSLAHCASITVAVAGQRRLSVDRRDAPGIGVDAVDRTELPDSFARTWFSTSERRLLQDHRWPIAAGWAAKEAAFKACNAGESFRPGCLQIVDVDADGCRVQDEAQRMADVHVDTRDDAIIAIAFANSLSKSPPLASLDPPARRVTLNPIRPSSGRREPV</sequence>
<evidence type="ECO:0000313" key="5">
    <source>
        <dbReference type="Proteomes" id="UP000318081"/>
    </source>
</evidence>
<dbReference type="Gene3D" id="3.90.470.20">
    <property type="entry name" value="4'-phosphopantetheinyl transferase domain"/>
    <property type="match status" value="2"/>
</dbReference>
<dbReference type="InterPro" id="IPR037143">
    <property type="entry name" value="4-PPantetheinyl_Trfase_dom_sf"/>
</dbReference>
<dbReference type="InterPro" id="IPR008278">
    <property type="entry name" value="4-PPantetheinyl_Trfase_dom"/>
</dbReference>
<evidence type="ECO:0000256" key="2">
    <source>
        <dbReference type="SAM" id="MobiDB-lite"/>
    </source>
</evidence>
<protein>
    <submittedName>
        <fullName evidence="4">4'-phosphopantetheinyl transferase</fullName>
    </submittedName>
</protein>
<dbReference type="RefSeq" id="WP_145215504.1">
    <property type="nucleotide sequence ID" value="NZ_CP036432.1"/>
</dbReference>
<dbReference type="Pfam" id="PF01648">
    <property type="entry name" value="ACPS"/>
    <property type="match status" value="1"/>
</dbReference>
<organism evidence="4 5">
    <name type="scientific">Stieleria magnilauensis</name>
    <dbReference type="NCBI Taxonomy" id="2527963"/>
    <lineage>
        <taxon>Bacteria</taxon>
        <taxon>Pseudomonadati</taxon>
        <taxon>Planctomycetota</taxon>
        <taxon>Planctomycetia</taxon>
        <taxon>Pirellulales</taxon>
        <taxon>Pirellulaceae</taxon>
        <taxon>Stieleria</taxon>
    </lineage>
</organism>
<evidence type="ECO:0000259" key="3">
    <source>
        <dbReference type="Pfam" id="PF01648"/>
    </source>
</evidence>
<dbReference type="Proteomes" id="UP000318081">
    <property type="component" value="Chromosome"/>
</dbReference>
<reference evidence="4 5" key="1">
    <citation type="submission" date="2019-02" db="EMBL/GenBank/DDBJ databases">
        <title>Deep-cultivation of Planctomycetes and their phenomic and genomic characterization uncovers novel biology.</title>
        <authorList>
            <person name="Wiegand S."/>
            <person name="Jogler M."/>
            <person name="Boedeker C."/>
            <person name="Pinto D."/>
            <person name="Vollmers J."/>
            <person name="Rivas-Marin E."/>
            <person name="Kohn T."/>
            <person name="Peeters S.H."/>
            <person name="Heuer A."/>
            <person name="Rast P."/>
            <person name="Oberbeckmann S."/>
            <person name="Bunk B."/>
            <person name="Jeske O."/>
            <person name="Meyerdierks A."/>
            <person name="Storesund J.E."/>
            <person name="Kallscheuer N."/>
            <person name="Luecker S."/>
            <person name="Lage O.M."/>
            <person name="Pohl T."/>
            <person name="Merkel B.J."/>
            <person name="Hornburger P."/>
            <person name="Mueller R.-W."/>
            <person name="Bruemmer F."/>
            <person name="Labrenz M."/>
            <person name="Spormann A.M."/>
            <person name="Op den Camp H."/>
            <person name="Overmann J."/>
            <person name="Amann R."/>
            <person name="Jetten M.S.M."/>
            <person name="Mascher T."/>
            <person name="Medema M.H."/>
            <person name="Devos D.P."/>
            <person name="Kaster A.-K."/>
            <person name="Ovreas L."/>
            <person name="Rohde M."/>
            <person name="Galperin M.Y."/>
            <person name="Jogler C."/>
        </authorList>
    </citation>
    <scope>NUCLEOTIDE SEQUENCE [LARGE SCALE GENOMIC DNA]</scope>
    <source>
        <strain evidence="4 5">TBK1r</strain>
    </source>
</reference>
<accession>A0ABX5XXC9</accession>
<feature type="domain" description="4'-phosphopantetheinyl transferase" evidence="3">
    <location>
        <begin position="132"/>
        <end position="226"/>
    </location>
</feature>
<name>A0ABX5XXC9_9BACT</name>
<dbReference type="EMBL" id="CP036432">
    <property type="protein sequence ID" value="QDV85600.1"/>
    <property type="molecule type" value="Genomic_DNA"/>
</dbReference>
<evidence type="ECO:0000313" key="4">
    <source>
        <dbReference type="EMBL" id="QDV85600.1"/>
    </source>
</evidence>
<keyword evidence="1 4" id="KW-0808">Transferase</keyword>
<dbReference type="GO" id="GO:0016740">
    <property type="term" value="F:transferase activity"/>
    <property type="evidence" value="ECO:0007669"/>
    <property type="project" value="UniProtKB-KW"/>
</dbReference>
<gene>
    <name evidence="4" type="ORF">TBK1r_46150</name>
</gene>
<dbReference type="SUPFAM" id="SSF56214">
    <property type="entry name" value="4'-phosphopantetheinyl transferase"/>
    <property type="match status" value="2"/>
</dbReference>
<evidence type="ECO:0000256" key="1">
    <source>
        <dbReference type="ARBA" id="ARBA00022679"/>
    </source>
</evidence>
<feature type="region of interest" description="Disordered" evidence="2">
    <location>
        <begin position="238"/>
        <end position="263"/>
    </location>
</feature>
<proteinExistence type="predicted"/>
<keyword evidence="5" id="KW-1185">Reference proteome</keyword>